<keyword evidence="5" id="KW-1185">Reference proteome</keyword>
<gene>
    <name evidence="4" type="ORF">ACFOOQ_04950</name>
</gene>
<comment type="caution">
    <text evidence="4">The sequence shown here is derived from an EMBL/GenBank/DDBJ whole genome shotgun (WGS) entry which is preliminary data.</text>
</comment>
<evidence type="ECO:0000256" key="2">
    <source>
        <dbReference type="ARBA" id="ARBA00023002"/>
    </source>
</evidence>
<dbReference type="SUPFAM" id="SSF56003">
    <property type="entry name" value="Molybdenum cofactor-binding domain"/>
    <property type="match status" value="1"/>
</dbReference>
<sequence length="798" mass="86874">MNQAVKQPFRYISKKRRVTEDRRFITGTGRYVADVNLPGMKHVGLVTSPYASARIVRIDASKALALPGVLAVLTGDELAAQTNQLYSGVEIPKVRRYPLAVGVARYVGEWVAAVVADDRYVAEDAAELVEVEYEPMEGVVDPEVAVTEQSTPVHQDHGSNVLFRKTWVWGDVDGEFAGAQHTIAYRARWNRNSTVPIETFGVVAQWSESNQLLDVWASIQMPKYPDQLAAALRLPGNAVRVHFDVDVGGSYGVKRGIKHSVLTGYLARKLKVPVRLIEDRLENMRGGDAHGPDRIFDVTLAFDGDGTVRAMRMRALDDCGAYAGRAPLQLGKPVGAIVGPYKTRAVQYEAISVTTNKTPQEAVRGFGQAPTNMALEMGMDRIAAHLKMDRMELRRHNFIGPHEFPYTIPSGSTYDSGDYGAVVDKALARIDFPGLMRRRDELRGQGRLAGIGISTCLEPSGGNSAFEPLFNPKNETTTWMDSCLLRVDLSGSITAMMGTSSSGQGHETMVSTVVAEVLEREPDGIRVIHADSLNALPSNSPVGSRMAIMLGGAAAGAARRIKTTLMRIAAHNLGVPVEELHYADGDVLVQAAPERKMTWDQLIQIAHRRFHQLPPDIEPGLQASFVWEVPTGGKMPTADGRVQMYPCYSFETHIILAEIDPLTAHVQLREYVVGHDCGTMINPDIVHGMTYGGVAHGIGAALFEQFSYDRTGQLLSQSFMDYLIPSSHEIPDIHIVDHCTPSPLTVFGQKGSGEAGYLGAPAAIVSAVNDALAGLGLNVTEVPINMARLGDRIARAKR</sequence>
<evidence type="ECO:0000313" key="5">
    <source>
        <dbReference type="Proteomes" id="UP001595711"/>
    </source>
</evidence>
<dbReference type="InterPro" id="IPR036856">
    <property type="entry name" value="Ald_Oxase/Xan_DH_a/b_sf"/>
</dbReference>
<evidence type="ECO:0000313" key="4">
    <source>
        <dbReference type="EMBL" id="MFC3674882.1"/>
    </source>
</evidence>
<dbReference type="PANTHER" id="PTHR11908">
    <property type="entry name" value="XANTHINE DEHYDROGENASE"/>
    <property type="match status" value="1"/>
</dbReference>
<dbReference type="EMBL" id="JBHRYJ010000001">
    <property type="protein sequence ID" value="MFC3674882.1"/>
    <property type="molecule type" value="Genomic_DNA"/>
</dbReference>
<keyword evidence="2" id="KW-0560">Oxidoreductase</keyword>
<feature type="domain" description="Aldehyde oxidase/xanthine dehydrogenase a/b hammerhead" evidence="3">
    <location>
        <begin position="26"/>
        <end position="137"/>
    </location>
</feature>
<dbReference type="SUPFAM" id="SSF54665">
    <property type="entry name" value="CO dehydrogenase molybdoprotein N-domain-like"/>
    <property type="match status" value="1"/>
</dbReference>
<dbReference type="SMART" id="SM01008">
    <property type="entry name" value="Ald_Xan_dh_C"/>
    <property type="match status" value="1"/>
</dbReference>
<accession>A0ABV7VCV0</accession>
<dbReference type="InterPro" id="IPR046867">
    <property type="entry name" value="AldOxase/xan_DH_MoCoBD2"/>
</dbReference>
<dbReference type="Gene3D" id="3.90.1170.50">
    <property type="entry name" value="Aldehyde oxidase/xanthine dehydrogenase, a/b hammerhead"/>
    <property type="match status" value="1"/>
</dbReference>
<dbReference type="Pfam" id="PF01315">
    <property type="entry name" value="Ald_Xan_dh_C"/>
    <property type="match status" value="1"/>
</dbReference>
<dbReference type="Pfam" id="PF02738">
    <property type="entry name" value="MoCoBD_1"/>
    <property type="match status" value="1"/>
</dbReference>
<evidence type="ECO:0000256" key="1">
    <source>
        <dbReference type="ARBA" id="ARBA00022505"/>
    </source>
</evidence>
<dbReference type="InterPro" id="IPR037165">
    <property type="entry name" value="AldOxase/xan_DH_Mopterin-bd_sf"/>
</dbReference>
<proteinExistence type="predicted"/>
<reference evidence="5" key="1">
    <citation type="journal article" date="2019" name="Int. J. Syst. Evol. Microbiol.">
        <title>The Global Catalogue of Microorganisms (GCM) 10K type strain sequencing project: providing services to taxonomists for standard genome sequencing and annotation.</title>
        <authorList>
            <consortium name="The Broad Institute Genomics Platform"/>
            <consortium name="The Broad Institute Genome Sequencing Center for Infectious Disease"/>
            <person name="Wu L."/>
            <person name="Ma J."/>
        </authorList>
    </citation>
    <scope>NUCLEOTIDE SEQUENCE [LARGE SCALE GENOMIC DNA]</scope>
    <source>
        <strain evidence="5">KCTC 42182</strain>
    </source>
</reference>
<keyword evidence="1" id="KW-0500">Molybdenum</keyword>
<dbReference type="Proteomes" id="UP001595711">
    <property type="component" value="Unassembled WGS sequence"/>
</dbReference>
<dbReference type="Gene3D" id="3.30.365.10">
    <property type="entry name" value="Aldehyde oxidase/xanthine dehydrogenase, molybdopterin binding domain"/>
    <property type="match status" value="4"/>
</dbReference>
<dbReference type="InterPro" id="IPR000674">
    <property type="entry name" value="Ald_Oxase/Xan_DH_a/b"/>
</dbReference>
<organism evidence="4 5">
    <name type="scientific">Ferrovibrio xuzhouensis</name>
    <dbReference type="NCBI Taxonomy" id="1576914"/>
    <lineage>
        <taxon>Bacteria</taxon>
        <taxon>Pseudomonadati</taxon>
        <taxon>Pseudomonadota</taxon>
        <taxon>Alphaproteobacteria</taxon>
        <taxon>Rhodospirillales</taxon>
        <taxon>Rhodospirillaceae</taxon>
        <taxon>Ferrovibrio</taxon>
    </lineage>
</organism>
<dbReference type="Pfam" id="PF20256">
    <property type="entry name" value="MoCoBD_2"/>
    <property type="match status" value="1"/>
</dbReference>
<dbReference type="InterPro" id="IPR016208">
    <property type="entry name" value="Ald_Oxase/xanthine_DH-like"/>
</dbReference>
<dbReference type="PANTHER" id="PTHR11908:SF132">
    <property type="entry name" value="ALDEHYDE OXIDASE 1-RELATED"/>
    <property type="match status" value="1"/>
</dbReference>
<dbReference type="InterPro" id="IPR008274">
    <property type="entry name" value="AldOxase/xan_DH_MoCoBD1"/>
</dbReference>
<evidence type="ECO:0000259" key="3">
    <source>
        <dbReference type="SMART" id="SM01008"/>
    </source>
</evidence>
<name>A0ABV7VCV0_9PROT</name>
<dbReference type="RefSeq" id="WP_379722430.1">
    <property type="nucleotide sequence ID" value="NZ_JBHRYJ010000001.1"/>
</dbReference>
<protein>
    <submittedName>
        <fullName evidence="4">Xanthine dehydrogenase family protein molybdopterin-binding subunit</fullName>
    </submittedName>
</protein>